<feature type="domain" description="Protein kinase" evidence="7">
    <location>
        <begin position="1"/>
        <end position="295"/>
    </location>
</feature>
<gene>
    <name evidence="8" type="primary">Stk32b</name>
    <name evidence="8" type="ORF">GTO96_0016768</name>
</gene>
<dbReference type="InterPro" id="IPR000719">
    <property type="entry name" value="Prot_kinase_dom"/>
</dbReference>
<evidence type="ECO:0000256" key="2">
    <source>
        <dbReference type="ARBA" id="ARBA00022679"/>
    </source>
</evidence>
<feature type="compositionally biased region" description="Polar residues" evidence="6">
    <location>
        <begin position="282"/>
        <end position="303"/>
    </location>
</feature>
<evidence type="ECO:0000313" key="9">
    <source>
        <dbReference type="Proteomes" id="UP000886611"/>
    </source>
</evidence>
<feature type="region of interest" description="Disordered" evidence="6">
    <location>
        <begin position="257"/>
        <end position="328"/>
    </location>
</feature>
<dbReference type="PANTHER" id="PTHR24355">
    <property type="entry name" value="G PROTEIN-COUPLED RECEPTOR KINASE/RIBOSOMAL PROTEIN S6 KINASE"/>
    <property type="match status" value="1"/>
</dbReference>
<dbReference type="FunFam" id="1.10.510.10:FF:000169">
    <property type="entry name" value="Serine/threonine-protein kinase 32A"/>
    <property type="match status" value="1"/>
</dbReference>
<accession>A0A8X7XEZ4</accession>
<reference evidence="8 9" key="1">
    <citation type="journal article" date="2021" name="Cell">
        <title>Tracing the genetic footprints of vertebrate landing in non-teleost ray-finned fishes.</title>
        <authorList>
            <person name="Bi X."/>
            <person name="Wang K."/>
            <person name="Yang L."/>
            <person name="Pan H."/>
            <person name="Jiang H."/>
            <person name="Wei Q."/>
            <person name="Fang M."/>
            <person name="Yu H."/>
            <person name="Zhu C."/>
            <person name="Cai Y."/>
            <person name="He Y."/>
            <person name="Gan X."/>
            <person name="Zeng H."/>
            <person name="Yu D."/>
            <person name="Zhu Y."/>
            <person name="Jiang H."/>
            <person name="Qiu Q."/>
            <person name="Yang H."/>
            <person name="Zhang Y.E."/>
            <person name="Wang W."/>
            <person name="Zhu M."/>
            <person name="He S."/>
            <person name="Zhang G."/>
        </authorList>
    </citation>
    <scope>NUCLEOTIDE SEQUENCE [LARGE SCALE GENOMIC DNA]</scope>
    <source>
        <strain evidence="8">Bchr_013</strain>
    </source>
</reference>
<feature type="compositionally biased region" description="Polar residues" evidence="6">
    <location>
        <begin position="988"/>
        <end position="1010"/>
    </location>
</feature>
<evidence type="ECO:0000256" key="5">
    <source>
        <dbReference type="ARBA" id="ARBA00022840"/>
    </source>
</evidence>
<comment type="caution">
    <text evidence="8">The sequence shown here is derived from an EMBL/GenBank/DDBJ whole genome shotgun (WGS) entry which is preliminary data.</text>
</comment>
<evidence type="ECO:0000259" key="7">
    <source>
        <dbReference type="PROSITE" id="PS50011"/>
    </source>
</evidence>
<dbReference type="CDD" id="cd05578">
    <property type="entry name" value="STKc_Yank1"/>
    <property type="match status" value="1"/>
</dbReference>
<dbReference type="GO" id="GO:0007186">
    <property type="term" value="P:G protein-coupled receptor signaling pathway"/>
    <property type="evidence" value="ECO:0007669"/>
    <property type="project" value="TreeGrafter"/>
</dbReference>
<dbReference type="SMART" id="SM00220">
    <property type="entry name" value="S_TKc"/>
    <property type="match status" value="1"/>
</dbReference>
<dbReference type="PANTHER" id="PTHR24355:SF30">
    <property type="entry name" value="SERINE_THREONINE-PROTEIN KINASE 32B ISOFORM X1"/>
    <property type="match status" value="1"/>
</dbReference>
<evidence type="ECO:0000256" key="4">
    <source>
        <dbReference type="ARBA" id="ARBA00022777"/>
    </source>
</evidence>
<dbReference type="AlphaFoldDB" id="A0A8X7XEZ4"/>
<dbReference type="Gene3D" id="3.30.200.20">
    <property type="entry name" value="Phosphorylase Kinase, domain 1"/>
    <property type="match status" value="1"/>
</dbReference>
<dbReference type="InterPro" id="IPR011009">
    <property type="entry name" value="Kinase-like_dom_sf"/>
</dbReference>
<feature type="compositionally biased region" description="Basic and acidic residues" evidence="6">
    <location>
        <begin position="258"/>
        <end position="277"/>
    </location>
</feature>
<dbReference type="EMBL" id="JAATIS010001721">
    <property type="protein sequence ID" value="KAG2466089.1"/>
    <property type="molecule type" value="Genomic_DNA"/>
</dbReference>
<proteinExistence type="predicted"/>
<dbReference type="Pfam" id="PF00069">
    <property type="entry name" value="Pkinase"/>
    <property type="match status" value="1"/>
</dbReference>
<protein>
    <submittedName>
        <fullName evidence="8">ST32B kinase</fullName>
    </submittedName>
</protein>
<evidence type="ECO:0000256" key="1">
    <source>
        <dbReference type="ARBA" id="ARBA00022527"/>
    </source>
</evidence>
<keyword evidence="4 8" id="KW-0418">Kinase</keyword>
<dbReference type="PROSITE" id="PS00108">
    <property type="entry name" value="PROTEIN_KINASE_ST"/>
    <property type="match status" value="1"/>
</dbReference>
<dbReference type="PROSITE" id="PS50011">
    <property type="entry name" value="PROTEIN_KINASE_DOM"/>
    <property type="match status" value="1"/>
</dbReference>
<keyword evidence="1" id="KW-0723">Serine/threonine-protein kinase</keyword>
<dbReference type="GO" id="GO:0001664">
    <property type="term" value="F:G protein-coupled receptor binding"/>
    <property type="evidence" value="ECO:0007669"/>
    <property type="project" value="TreeGrafter"/>
</dbReference>
<evidence type="ECO:0000313" key="8">
    <source>
        <dbReference type="EMBL" id="KAG2466089.1"/>
    </source>
</evidence>
<feature type="compositionally biased region" description="Low complexity" evidence="6">
    <location>
        <begin position="304"/>
        <end position="314"/>
    </location>
</feature>
<sequence length="1010" mass="116936">MGYARQGQARQLTEPCLGREWWYLLEKQRKTECDDCAWGLRVDTEKNWNEFVCIVQKRDTKKMYAMKYMNKQKCIERDEVRNVFRELQIMQGLEHPFLVNLWYSFQDEEDMFMVVDLLLGGDLRYHLQQNVHFKEDTVKLYICELALALYYLQCCHIIHRDIKPDNILLDEHGHVHITDFNIATVLKDSETATSMAGTKPYMAPEIFHSFLEGGPGYSYPVDWWSLGITAYELLRGWFQNPESKRVSVNTETDLEEDYDHRNATKTQSKDFVGKKPLADGASNPSLHENTTLGILPNQAQDGTSSSSNDSVSQAADDDDESSHFICSSPIPQNEMFPKIFRFSETLSCAKFDSRISLYSVGMLRLEHLDSELDDEKQGELNDLKRQLHGKLLQRGQSDEFDANCNTLEALEGHEKRSFEFRLRMGVQEKVTWWEYIVDTIQSHLWFLEQEASCRVHVVSQILEPLVNNGDLTSRELDRIVSTIQCNYQEEINKCSAECTKLSKVLVSDIVKKNDIKMKKLIKAQEKIKMNVQINMKDVVDPKEFIQEYHNLLEKQRETFQDMEDDEDLKIIEAVTDIWKRLRSASSEKMGNTFKKLFLINLQNSAKVPLNKCEALRDKARHELSTLLQSEETIGKAYVKIFKDHLVQQKKLWIEDQTLSAACLSHFCSQQEKLLQDILARQSILSSSHAKHIQLTHSLFYRALNRMLIARQFSLQALKEMKLSRLKSMWYGLQLDLQKKLLTGQKKQPQTETSLSEVERRIEQEGELIRLEFQQEFISELGAAAELLQEHIAHMVGRALIHDSRQQTESPGLRGNESIKDLKDAATQSVYVTMDSVNKLVQSYFSRMENLTHVWERDKVKRLQAIDDVNKNKLISQQLLRESLQKDLAVWSKMPKSVELYQRVEMQKKKMLSQYKANHEAGFESLRQKKSFFDLMEKRLDEELQGVEDTFVTQLAASVRVALPRSNSPIKGDSGEKELQKKNSFRMPYTQSRSNPGSAGPVQGQSPSPDR</sequence>
<dbReference type="GO" id="GO:0004703">
    <property type="term" value="F:G protein-coupled receptor kinase activity"/>
    <property type="evidence" value="ECO:0007669"/>
    <property type="project" value="TreeGrafter"/>
</dbReference>
<dbReference type="Proteomes" id="UP000886611">
    <property type="component" value="Unassembled WGS sequence"/>
</dbReference>
<dbReference type="InterPro" id="IPR008271">
    <property type="entry name" value="Ser/Thr_kinase_AS"/>
</dbReference>
<dbReference type="SUPFAM" id="SSF56112">
    <property type="entry name" value="Protein kinase-like (PK-like)"/>
    <property type="match status" value="1"/>
</dbReference>
<keyword evidence="5" id="KW-0067">ATP-binding</keyword>
<organism evidence="8 9">
    <name type="scientific">Polypterus senegalus</name>
    <name type="common">Senegal bichir</name>
    <dbReference type="NCBI Taxonomy" id="55291"/>
    <lineage>
        <taxon>Eukaryota</taxon>
        <taxon>Metazoa</taxon>
        <taxon>Chordata</taxon>
        <taxon>Craniata</taxon>
        <taxon>Vertebrata</taxon>
        <taxon>Euteleostomi</taxon>
        <taxon>Actinopterygii</taxon>
        <taxon>Polypteriformes</taxon>
        <taxon>Polypteridae</taxon>
        <taxon>Polypterus</taxon>
    </lineage>
</organism>
<dbReference type="GO" id="GO:0009966">
    <property type="term" value="P:regulation of signal transduction"/>
    <property type="evidence" value="ECO:0007669"/>
    <property type="project" value="TreeGrafter"/>
</dbReference>
<keyword evidence="2" id="KW-0808">Transferase</keyword>
<name>A0A8X7XEZ4_POLSE</name>
<feature type="region of interest" description="Disordered" evidence="6">
    <location>
        <begin position="964"/>
        <end position="1010"/>
    </location>
</feature>
<evidence type="ECO:0000256" key="6">
    <source>
        <dbReference type="SAM" id="MobiDB-lite"/>
    </source>
</evidence>
<dbReference type="Gene3D" id="1.10.510.10">
    <property type="entry name" value="Transferase(Phosphotransferase) domain 1"/>
    <property type="match status" value="1"/>
</dbReference>
<feature type="non-terminal residue" evidence="8">
    <location>
        <position position="1010"/>
    </location>
</feature>
<evidence type="ECO:0000256" key="3">
    <source>
        <dbReference type="ARBA" id="ARBA00022741"/>
    </source>
</evidence>
<feature type="non-terminal residue" evidence="8">
    <location>
        <position position="1"/>
    </location>
</feature>
<keyword evidence="3" id="KW-0547">Nucleotide-binding</keyword>
<keyword evidence="9" id="KW-1185">Reference proteome</keyword>
<dbReference type="GO" id="GO:0005524">
    <property type="term" value="F:ATP binding"/>
    <property type="evidence" value="ECO:0007669"/>
    <property type="project" value="UniProtKB-KW"/>
</dbReference>